<dbReference type="GO" id="GO:0005524">
    <property type="term" value="F:ATP binding"/>
    <property type="evidence" value="ECO:0007669"/>
    <property type="project" value="UniProtKB-KW"/>
</dbReference>
<dbReference type="OrthoDB" id="10253869at2759"/>
<protein>
    <recommendedName>
        <fullName evidence="18">Very long-chain fatty acid transport protein</fullName>
    </recommendedName>
    <alternativeName>
        <fullName evidence="19">Very-long-chain acyl-CoA synthetase</fullName>
    </alternativeName>
</protein>
<evidence type="ECO:0000256" key="11">
    <source>
        <dbReference type="ARBA" id="ARBA00022840"/>
    </source>
</evidence>
<feature type="domain" description="AMP-binding enzyme C-terminal" evidence="21">
    <location>
        <begin position="518"/>
        <end position="601"/>
    </location>
</feature>
<evidence type="ECO:0000256" key="3">
    <source>
        <dbReference type="ARBA" id="ARBA00004651"/>
    </source>
</evidence>
<evidence type="ECO:0000256" key="17">
    <source>
        <dbReference type="ARBA" id="ARBA00060276"/>
    </source>
</evidence>
<dbReference type="PANTHER" id="PTHR43107">
    <property type="entry name" value="LONG-CHAIN FATTY ACID TRANSPORT PROTEIN"/>
    <property type="match status" value="1"/>
</dbReference>
<comment type="catalytic activity">
    <reaction evidence="16">
        <text>a very long-chain fatty acid + ATP + CoA = a very long-chain fatty acyl-CoA + AMP + diphosphate</text>
        <dbReference type="Rhea" id="RHEA:54536"/>
        <dbReference type="ChEBI" id="CHEBI:30616"/>
        <dbReference type="ChEBI" id="CHEBI:33019"/>
        <dbReference type="ChEBI" id="CHEBI:57287"/>
        <dbReference type="ChEBI" id="CHEBI:58950"/>
        <dbReference type="ChEBI" id="CHEBI:138261"/>
        <dbReference type="ChEBI" id="CHEBI:456215"/>
    </reaction>
</comment>
<sequence>MVVSSLAAPAAAAVAGFAYLNARWRIPVDLHLIKCKRAAERVIEPRDKVQQINSFYLLEQYANDPRIQDQLFIIYEGQTWTFRQSYEVTLRYAAYLDQQHTIQKGDIVAIDFINSPQFIFLTFAIWSLGASPALINYNLVGEAFLHSVRVSTARVVIVDPEVAPHVLTEEAKSTLHAADFRGGDDIRPLQTVVWSPELQNRLESTNSPMFRAPNEQRSGATPRSLSVLIFTSGTTGMPKAAVVTWARKIQSSVLTANWISLQSVTTKRPDRYYVPMPLYHGMAFLGGFSLCLETATTLVLSRRFSVAKFWDEVAISNATVFCYVGETLRYLFNQPPRLDDSTRHRVRLAIGIGLRTELWDLFKERFGIETIAEFYSATESVNSSANLNRNSFTSGAVGDFGLLLQLAAKRTQAIVELDWETEEPRKDPHTGFCTRVAQGEPGELLYAVDPKNVSATYAGYFRNTAATNAKIWRNVFRQGDAWFRTGDVLRLDKDGRLWFSDRIGDTFRWRSENVSTNEVSEALCTHEAILEANVYGVEVPRHEGRAGCAALLLRDVSSPETPIAEETLKSIATLARHKLPKYAVPVFLRIVTEAMATGNNKQQKHILRKEGVDPATISATDRVFYLPPGSEKFEPFGSKEWDSVQEGHIKL</sequence>
<dbReference type="InterPro" id="IPR020845">
    <property type="entry name" value="AMP-binding_CS"/>
</dbReference>
<keyword evidence="15" id="KW-0576">Peroxisome</keyword>
<evidence type="ECO:0000313" key="22">
    <source>
        <dbReference type="EMBL" id="RVX70012.1"/>
    </source>
</evidence>
<evidence type="ECO:0000256" key="9">
    <source>
        <dbReference type="ARBA" id="ARBA00022692"/>
    </source>
</evidence>
<dbReference type="GO" id="GO:0044539">
    <property type="term" value="P:long-chain fatty acid import into cell"/>
    <property type="evidence" value="ECO:0007669"/>
    <property type="project" value="TreeGrafter"/>
</dbReference>
<dbReference type="GO" id="GO:0005778">
    <property type="term" value="C:peroxisomal membrane"/>
    <property type="evidence" value="ECO:0007669"/>
    <property type="project" value="UniProtKB-SubCell"/>
</dbReference>
<keyword evidence="8" id="KW-0551">Lipid droplet</keyword>
<dbReference type="GO" id="GO:0009898">
    <property type="term" value="C:cytoplasmic side of plasma membrane"/>
    <property type="evidence" value="ECO:0007669"/>
    <property type="project" value="TreeGrafter"/>
</dbReference>
<dbReference type="PANTHER" id="PTHR43107:SF15">
    <property type="entry name" value="FATTY ACID TRANSPORT PROTEIN 3, ISOFORM A"/>
    <property type="match status" value="1"/>
</dbReference>
<keyword evidence="7" id="KW-0436">Ligase</keyword>
<evidence type="ECO:0000256" key="18">
    <source>
        <dbReference type="ARBA" id="ARBA00068795"/>
    </source>
</evidence>
<dbReference type="AlphaFoldDB" id="A0A438N2Q3"/>
<gene>
    <name evidence="22" type="ORF">B0A52_06183</name>
</gene>
<dbReference type="Pfam" id="PF13193">
    <property type="entry name" value="AMP-binding_C"/>
    <property type="match status" value="1"/>
</dbReference>
<evidence type="ECO:0000256" key="19">
    <source>
        <dbReference type="ARBA" id="ARBA00078285"/>
    </source>
</evidence>
<keyword evidence="11" id="KW-0067">ATP-binding</keyword>
<keyword evidence="13" id="KW-0445">Lipid transport</keyword>
<evidence type="ECO:0000256" key="4">
    <source>
        <dbReference type="ARBA" id="ARBA00006432"/>
    </source>
</evidence>
<evidence type="ECO:0000313" key="23">
    <source>
        <dbReference type="Proteomes" id="UP000288859"/>
    </source>
</evidence>
<evidence type="ECO:0000256" key="15">
    <source>
        <dbReference type="ARBA" id="ARBA00023140"/>
    </source>
</evidence>
<comment type="caution">
    <text evidence="22">The sequence shown here is derived from an EMBL/GenBank/DDBJ whole genome shotgun (WGS) entry which is preliminary data.</text>
</comment>
<comment type="function">
    <text evidence="17">Acyl-CoA synthetase required for both the import of long chain fatty acids (LCFAs) (C14-C18) and the activation very long chain fatty acids (VLCFAs) (C20-C26) by esterification of the fatty acids into metabolically active CoA-thioesters for subsequent degradation or incorporation into phospholipids. The transport and fatty acyl-CoA synthetase activities are genetically separable and are thus independent activities. Esterifies VLCFAs in the peroxisome matrix. The VLCFAs are actively transported into peroxisomes by a PXA1-PXA2 heterodimeric transporter in the peroxisomal membrane.</text>
</comment>
<dbReference type="InterPro" id="IPR025110">
    <property type="entry name" value="AMP-bd_C"/>
</dbReference>
<dbReference type="PROSITE" id="PS00455">
    <property type="entry name" value="AMP_BINDING"/>
    <property type="match status" value="1"/>
</dbReference>
<dbReference type="Proteomes" id="UP000288859">
    <property type="component" value="Unassembled WGS sequence"/>
</dbReference>
<dbReference type="InterPro" id="IPR000873">
    <property type="entry name" value="AMP-dep_synth/lig_dom"/>
</dbReference>
<comment type="similarity">
    <text evidence="4">Belongs to the ATP-dependent AMP-binding enzyme family.</text>
</comment>
<dbReference type="Gene3D" id="3.40.50.12780">
    <property type="entry name" value="N-terminal domain of ligase-like"/>
    <property type="match status" value="1"/>
</dbReference>
<evidence type="ECO:0000256" key="13">
    <source>
        <dbReference type="ARBA" id="ARBA00023055"/>
    </source>
</evidence>
<comment type="subcellular location">
    <subcellularLocation>
        <location evidence="3">Cell membrane</location>
        <topology evidence="3">Multi-pass membrane protein</topology>
    </subcellularLocation>
    <subcellularLocation>
        <location evidence="1">Lipid droplet</location>
    </subcellularLocation>
    <subcellularLocation>
        <location evidence="2">Peroxisome membrane</location>
        <topology evidence="2">Multi-pass membrane protein</topology>
    </subcellularLocation>
</comment>
<dbReference type="FunFam" id="3.40.50.12780:FF:000019">
    <property type="entry name" value="Long-chain fatty acid transporter"/>
    <property type="match status" value="1"/>
</dbReference>
<accession>A0A438N2Q3</accession>
<dbReference type="InterPro" id="IPR045851">
    <property type="entry name" value="AMP-bd_C_sf"/>
</dbReference>
<dbReference type="VEuPathDB" id="FungiDB:PV10_02037"/>
<dbReference type="SUPFAM" id="SSF56801">
    <property type="entry name" value="Acetyl-CoA synthetase-like"/>
    <property type="match status" value="1"/>
</dbReference>
<evidence type="ECO:0000256" key="8">
    <source>
        <dbReference type="ARBA" id="ARBA00022677"/>
    </source>
</evidence>
<dbReference type="EMBL" id="NAJM01000025">
    <property type="protein sequence ID" value="RVX70012.1"/>
    <property type="molecule type" value="Genomic_DNA"/>
</dbReference>
<keyword evidence="6" id="KW-1003">Cell membrane</keyword>
<organism evidence="22 23">
    <name type="scientific">Exophiala mesophila</name>
    <name type="common">Black yeast-like fungus</name>
    <dbReference type="NCBI Taxonomy" id="212818"/>
    <lineage>
        <taxon>Eukaryota</taxon>
        <taxon>Fungi</taxon>
        <taxon>Dikarya</taxon>
        <taxon>Ascomycota</taxon>
        <taxon>Pezizomycotina</taxon>
        <taxon>Eurotiomycetes</taxon>
        <taxon>Chaetothyriomycetidae</taxon>
        <taxon>Chaetothyriales</taxon>
        <taxon>Herpotrichiellaceae</taxon>
        <taxon>Exophiala</taxon>
    </lineage>
</organism>
<keyword evidence="12" id="KW-1133">Transmembrane helix</keyword>
<feature type="domain" description="AMP-dependent synthetase/ligase" evidence="20">
    <location>
        <begin position="69"/>
        <end position="446"/>
    </location>
</feature>
<evidence type="ECO:0000256" key="12">
    <source>
        <dbReference type="ARBA" id="ARBA00022989"/>
    </source>
</evidence>
<keyword evidence="14" id="KW-0472">Membrane</keyword>
<evidence type="ECO:0000256" key="14">
    <source>
        <dbReference type="ARBA" id="ARBA00023136"/>
    </source>
</evidence>
<evidence type="ECO:0000256" key="5">
    <source>
        <dbReference type="ARBA" id="ARBA00022448"/>
    </source>
</evidence>
<dbReference type="GO" id="GO:0004467">
    <property type="term" value="F:long-chain fatty acid-CoA ligase activity"/>
    <property type="evidence" value="ECO:0007669"/>
    <property type="project" value="TreeGrafter"/>
</dbReference>
<dbReference type="GO" id="GO:0005811">
    <property type="term" value="C:lipid droplet"/>
    <property type="evidence" value="ECO:0007669"/>
    <property type="project" value="UniProtKB-SubCell"/>
</dbReference>
<evidence type="ECO:0000259" key="20">
    <source>
        <dbReference type="Pfam" id="PF00501"/>
    </source>
</evidence>
<keyword evidence="5" id="KW-0813">Transport</keyword>
<keyword evidence="10" id="KW-0547">Nucleotide-binding</keyword>
<name>A0A438N2Q3_EXOME</name>
<evidence type="ECO:0000256" key="2">
    <source>
        <dbReference type="ARBA" id="ARBA00004585"/>
    </source>
</evidence>
<dbReference type="Gene3D" id="3.30.300.30">
    <property type="match status" value="1"/>
</dbReference>
<proteinExistence type="inferred from homology"/>
<dbReference type="FunFam" id="3.30.300.30:FF:000002">
    <property type="entry name" value="Long-chain fatty acid transport protein 1"/>
    <property type="match status" value="1"/>
</dbReference>
<dbReference type="Pfam" id="PF00501">
    <property type="entry name" value="AMP-binding"/>
    <property type="match status" value="1"/>
</dbReference>
<dbReference type="InterPro" id="IPR042099">
    <property type="entry name" value="ANL_N_sf"/>
</dbReference>
<evidence type="ECO:0000256" key="7">
    <source>
        <dbReference type="ARBA" id="ARBA00022598"/>
    </source>
</evidence>
<evidence type="ECO:0000256" key="6">
    <source>
        <dbReference type="ARBA" id="ARBA00022475"/>
    </source>
</evidence>
<keyword evidence="9" id="KW-0812">Transmembrane</keyword>
<evidence type="ECO:0000256" key="1">
    <source>
        <dbReference type="ARBA" id="ARBA00004502"/>
    </source>
</evidence>
<evidence type="ECO:0000256" key="10">
    <source>
        <dbReference type="ARBA" id="ARBA00022741"/>
    </source>
</evidence>
<dbReference type="GO" id="GO:0005324">
    <property type="term" value="F:long-chain fatty acid transmembrane transporter activity"/>
    <property type="evidence" value="ECO:0007669"/>
    <property type="project" value="TreeGrafter"/>
</dbReference>
<evidence type="ECO:0000256" key="16">
    <source>
        <dbReference type="ARBA" id="ARBA00051585"/>
    </source>
</evidence>
<reference evidence="22 23" key="1">
    <citation type="submission" date="2017-03" db="EMBL/GenBank/DDBJ databases">
        <title>Genomes of endolithic fungi from Antarctica.</title>
        <authorList>
            <person name="Coleine C."/>
            <person name="Masonjones S."/>
            <person name="Stajich J.E."/>
        </authorList>
    </citation>
    <scope>NUCLEOTIDE SEQUENCE [LARGE SCALE GENOMIC DNA]</scope>
    <source>
        <strain evidence="22 23">CCFEE 6314</strain>
    </source>
</reference>
<evidence type="ECO:0000259" key="21">
    <source>
        <dbReference type="Pfam" id="PF13193"/>
    </source>
</evidence>